<proteinExistence type="predicted"/>
<comment type="caution">
    <text evidence="1">The sequence shown here is derived from an EMBL/GenBank/DDBJ whole genome shotgun (WGS) entry which is preliminary data.</text>
</comment>
<protein>
    <submittedName>
        <fullName evidence="1">Uncharacterized protein</fullName>
    </submittedName>
</protein>
<reference evidence="1 2" key="1">
    <citation type="journal article" date="2021" name="Hortic Res">
        <title>High-quality reference genome and annotation aids understanding of berry development for evergreen blueberry (Vaccinium darrowii).</title>
        <authorList>
            <person name="Yu J."/>
            <person name="Hulse-Kemp A.M."/>
            <person name="Babiker E."/>
            <person name="Staton M."/>
        </authorList>
    </citation>
    <scope>NUCLEOTIDE SEQUENCE [LARGE SCALE GENOMIC DNA]</scope>
    <source>
        <strain evidence="2">cv. NJ 8807/NJ 8810</strain>
        <tissue evidence="1">Young leaf</tissue>
    </source>
</reference>
<gene>
    <name evidence="1" type="ORF">Vadar_000746</name>
</gene>
<evidence type="ECO:0000313" key="1">
    <source>
        <dbReference type="EMBL" id="KAH7856380.1"/>
    </source>
</evidence>
<dbReference type="Proteomes" id="UP000828048">
    <property type="component" value="Chromosome 3"/>
</dbReference>
<dbReference type="EMBL" id="CM037153">
    <property type="protein sequence ID" value="KAH7856380.1"/>
    <property type="molecule type" value="Genomic_DNA"/>
</dbReference>
<keyword evidence="2" id="KW-1185">Reference proteome</keyword>
<organism evidence="1 2">
    <name type="scientific">Vaccinium darrowii</name>
    <dbReference type="NCBI Taxonomy" id="229202"/>
    <lineage>
        <taxon>Eukaryota</taxon>
        <taxon>Viridiplantae</taxon>
        <taxon>Streptophyta</taxon>
        <taxon>Embryophyta</taxon>
        <taxon>Tracheophyta</taxon>
        <taxon>Spermatophyta</taxon>
        <taxon>Magnoliopsida</taxon>
        <taxon>eudicotyledons</taxon>
        <taxon>Gunneridae</taxon>
        <taxon>Pentapetalae</taxon>
        <taxon>asterids</taxon>
        <taxon>Ericales</taxon>
        <taxon>Ericaceae</taxon>
        <taxon>Vaccinioideae</taxon>
        <taxon>Vaccinieae</taxon>
        <taxon>Vaccinium</taxon>
    </lineage>
</organism>
<accession>A0ACB7YS40</accession>
<evidence type="ECO:0000313" key="2">
    <source>
        <dbReference type="Proteomes" id="UP000828048"/>
    </source>
</evidence>
<sequence length="705" mass="80439">MIPQFAISLRLISRVPPPVILFARSGRSRITGRKRLALILGTGSSMDIIEQELDRLRSPDPGPMDSSVLTLQDRHRSKRIWDLDMEPPKDFAKVSFRRVETELRKNECCEEIMVYVRKANLEGLLRVPFVALDRGLLTALIERWRPETHSFHLRPGEMTVTLQDVEVILGLPVEGEAVTGSTDLKDIEQLCTRLLGKAPSKNDNDLQGQKVTMKWLGQFDGQIEEGDGEEVVKQKARGFLLRMLGGTIFADHTGTLVNLCWLPLLEDFEKAGRYSWGSGALAALYNGLCHVATKGKEATGAMILLQIWAWERLPMLSPARLGKRSPHPGAPLVGKWYDMFTAPDLAQSVLGHYRHALDIMRPDEVEWIPYKPEVLDALPPYCRARMAIWRASVPLICFSYVEMHQPERVMRQFGFRQHVLPPSNAMHQSHGYTLRNGQKDWGEFHRVLVRQWEERMASVVAEGEPDLADHEYPSNDPYVLWYEQITRRYISRNGAATASAMRCFGFLNKQHVQPLTPQQYGEVGRIGLLHLAKLSKHVRKQPPEHRRHVLPAEPILENPVIDEVQQELDQFGVDVPHDQEAQQQDEEQQQQQQQHELPRGNEELPVASSHEVRTHDHADNPIYTPDLHFSPSMLSHLFSNTTETTANDWDDLDVEGVGVVSLAVMKVVQWFYLLSSPDYKVLIFFAMLFVWISFIDKTFRSYGGN</sequence>
<name>A0ACB7YS40_9ERIC</name>